<evidence type="ECO:0000313" key="9">
    <source>
        <dbReference type="EMBL" id="OAG94596.1"/>
    </source>
</evidence>
<dbReference type="EMBL" id="LSUQ01000008">
    <property type="protein sequence ID" value="OAG94596.1"/>
    <property type="molecule type" value="Genomic_DNA"/>
</dbReference>
<evidence type="ECO:0000256" key="3">
    <source>
        <dbReference type="ARBA" id="ARBA00022833"/>
    </source>
</evidence>
<accession>A0A853KC36</accession>
<dbReference type="AlphaFoldDB" id="A0A853KC36"/>
<feature type="binding site" evidence="7">
    <location>
        <position position="128"/>
    </location>
    <ligand>
        <name>Zn(2+)</name>
        <dbReference type="ChEBI" id="CHEBI:29105"/>
    </ligand>
</feature>
<dbReference type="GO" id="GO:0003700">
    <property type="term" value="F:DNA-binding transcription factor activity"/>
    <property type="evidence" value="ECO:0007669"/>
    <property type="project" value="InterPro"/>
</dbReference>
<evidence type="ECO:0000313" key="10">
    <source>
        <dbReference type="Proteomes" id="UP000077421"/>
    </source>
</evidence>
<dbReference type="Pfam" id="PF01475">
    <property type="entry name" value="FUR"/>
    <property type="match status" value="1"/>
</dbReference>
<proteinExistence type="inferred from homology"/>
<organism evidence="9 10">
    <name type="scientific">Ferroacidibacillus organovorans</name>
    <dbReference type="NCBI Taxonomy" id="1765683"/>
    <lineage>
        <taxon>Bacteria</taxon>
        <taxon>Bacillati</taxon>
        <taxon>Bacillota</taxon>
        <taxon>Bacilli</taxon>
        <taxon>Bacillales</taxon>
        <taxon>Alicyclobacillaceae</taxon>
        <taxon>Ferroacidibacillus</taxon>
    </lineage>
</organism>
<keyword evidence="3 7" id="KW-0862">Zinc</keyword>
<sequence length="140" mass="15955">MMITNIRSLLHEQNYRLTQERKALLGLFSHANKARTPIQLHQAALGAGVGIGLTTVYRMLEVLTKIGLVSPFLLDGAVYYTYCTHSHHHHFICLDCHRVNDLFDCQQELSTPDGCVVEYHKLDLFGTCATFTRERFGEFN</sequence>
<protein>
    <recommendedName>
        <fullName evidence="11">Transcriptional repressor</fullName>
    </recommendedName>
</protein>
<evidence type="ECO:0008006" key="11">
    <source>
        <dbReference type="Google" id="ProtNLM"/>
    </source>
</evidence>
<dbReference type="InterPro" id="IPR036390">
    <property type="entry name" value="WH_DNA-bd_sf"/>
</dbReference>
<evidence type="ECO:0000256" key="8">
    <source>
        <dbReference type="PIRSR" id="PIRSR602481-2"/>
    </source>
</evidence>
<evidence type="ECO:0000256" key="1">
    <source>
        <dbReference type="ARBA" id="ARBA00007957"/>
    </source>
</evidence>
<evidence type="ECO:0000256" key="5">
    <source>
        <dbReference type="ARBA" id="ARBA00023125"/>
    </source>
</evidence>
<dbReference type="InterPro" id="IPR036388">
    <property type="entry name" value="WH-like_DNA-bd_sf"/>
</dbReference>
<reference evidence="9 10" key="1">
    <citation type="submission" date="2016-02" db="EMBL/GenBank/DDBJ databases">
        <title>Draft genome sequence of Acidibacillus ferrooxidans SLC66.</title>
        <authorList>
            <person name="Oliveira G."/>
            <person name="Nancucheo I."/>
            <person name="Dall'Agnol H."/>
            <person name="Johnson B."/>
            <person name="Oliveira R."/>
            <person name="Nunes G.L."/>
            <person name="Tzotzos G."/>
            <person name="Orellana S.C."/>
            <person name="Salim A.C."/>
            <person name="Araujo F.M."/>
        </authorList>
    </citation>
    <scope>NUCLEOTIDE SEQUENCE [LARGE SCALE GENOMIC DNA]</scope>
    <source>
        <strain evidence="9 10">SLC66</strain>
    </source>
</reference>
<keyword evidence="7" id="KW-0479">Metal-binding</keyword>
<gene>
    <name evidence="9" type="ORF">AYW79_04375</name>
</gene>
<feature type="binding site" evidence="7">
    <location>
        <position position="96"/>
    </location>
    <ligand>
        <name>Zn(2+)</name>
        <dbReference type="ChEBI" id="CHEBI:29105"/>
    </ligand>
</feature>
<dbReference type="CDD" id="cd07153">
    <property type="entry name" value="Fur_like"/>
    <property type="match status" value="1"/>
</dbReference>
<evidence type="ECO:0000256" key="2">
    <source>
        <dbReference type="ARBA" id="ARBA00022491"/>
    </source>
</evidence>
<dbReference type="GO" id="GO:0008270">
    <property type="term" value="F:zinc ion binding"/>
    <property type="evidence" value="ECO:0007669"/>
    <property type="project" value="TreeGrafter"/>
</dbReference>
<evidence type="ECO:0000256" key="4">
    <source>
        <dbReference type="ARBA" id="ARBA00023015"/>
    </source>
</evidence>
<keyword evidence="4" id="KW-0805">Transcription regulation</keyword>
<dbReference type="OrthoDB" id="8659436at2"/>
<dbReference type="InterPro" id="IPR002481">
    <property type="entry name" value="FUR"/>
</dbReference>
<dbReference type="GO" id="GO:0045892">
    <property type="term" value="P:negative regulation of DNA-templated transcription"/>
    <property type="evidence" value="ECO:0007669"/>
    <property type="project" value="TreeGrafter"/>
</dbReference>
<dbReference type="Proteomes" id="UP000077421">
    <property type="component" value="Unassembled WGS sequence"/>
</dbReference>
<keyword evidence="2" id="KW-0678">Repressor</keyword>
<dbReference type="GO" id="GO:0000976">
    <property type="term" value="F:transcription cis-regulatory region binding"/>
    <property type="evidence" value="ECO:0007669"/>
    <property type="project" value="TreeGrafter"/>
</dbReference>
<keyword evidence="5" id="KW-0238">DNA-binding</keyword>
<dbReference type="Gene3D" id="1.10.10.10">
    <property type="entry name" value="Winged helix-like DNA-binding domain superfamily/Winged helix DNA-binding domain"/>
    <property type="match status" value="1"/>
</dbReference>
<comment type="similarity">
    <text evidence="1">Belongs to the Fur family.</text>
</comment>
<feature type="binding site" evidence="8">
    <location>
        <position position="120"/>
    </location>
    <ligand>
        <name>Fe cation</name>
        <dbReference type="ChEBI" id="CHEBI:24875"/>
    </ligand>
</feature>
<keyword evidence="8" id="KW-0408">Iron</keyword>
<comment type="cofactor">
    <cofactor evidence="8">
        <name>Mn(2+)</name>
        <dbReference type="ChEBI" id="CHEBI:29035"/>
    </cofactor>
    <cofactor evidence="8">
        <name>Fe(2+)</name>
        <dbReference type="ChEBI" id="CHEBI:29033"/>
    </cofactor>
    <text evidence="8">Binds 1 Mn(2+) or Fe(2+) ion per subunit.</text>
</comment>
<comment type="cofactor">
    <cofactor evidence="7">
        <name>Zn(2+)</name>
        <dbReference type="ChEBI" id="CHEBI:29105"/>
    </cofactor>
    <text evidence="7">Binds 1 zinc ion per subunit.</text>
</comment>
<dbReference type="PANTHER" id="PTHR33202:SF7">
    <property type="entry name" value="FERRIC UPTAKE REGULATION PROTEIN"/>
    <property type="match status" value="1"/>
</dbReference>
<dbReference type="RefSeq" id="WP_082806775.1">
    <property type="nucleotide sequence ID" value="NZ_LSUQ01000008.1"/>
</dbReference>
<name>A0A853KC36_9BACL</name>
<dbReference type="PANTHER" id="PTHR33202">
    <property type="entry name" value="ZINC UPTAKE REGULATION PROTEIN"/>
    <property type="match status" value="1"/>
</dbReference>
<feature type="binding site" evidence="8">
    <location>
        <position position="87"/>
    </location>
    <ligand>
        <name>Fe cation</name>
        <dbReference type="ChEBI" id="CHEBI:24875"/>
    </ligand>
</feature>
<evidence type="ECO:0000256" key="6">
    <source>
        <dbReference type="ARBA" id="ARBA00023163"/>
    </source>
</evidence>
<evidence type="ECO:0000256" key="7">
    <source>
        <dbReference type="PIRSR" id="PIRSR602481-1"/>
    </source>
</evidence>
<dbReference type="GO" id="GO:1900376">
    <property type="term" value="P:regulation of secondary metabolite biosynthetic process"/>
    <property type="evidence" value="ECO:0007669"/>
    <property type="project" value="TreeGrafter"/>
</dbReference>
<dbReference type="Gene3D" id="3.30.1490.190">
    <property type="match status" value="1"/>
</dbReference>
<dbReference type="SUPFAM" id="SSF46785">
    <property type="entry name" value="Winged helix' DNA-binding domain"/>
    <property type="match status" value="1"/>
</dbReference>
<comment type="caution">
    <text evidence="9">The sequence shown here is derived from an EMBL/GenBank/DDBJ whole genome shotgun (WGS) entry which is preliminary data.</text>
</comment>
<dbReference type="InterPro" id="IPR043135">
    <property type="entry name" value="Fur_C"/>
</dbReference>
<feature type="binding site" evidence="7">
    <location>
        <position position="93"/>
    </location>
    <ligand>
        <name>Zn(2+)</name>
        <dbReference type="ChEBI" id="CHEBI:29105"/>
    </ligand>
</feature>
<keyword evidence="6" id="KW-0804">Transcription</keyword>